<dbReference type="PANTHER" id="PTHR30582:SF2">
    <property type="entry name" value="L,D-TRANSPEPTIDASE YCIB-RELATED"/>
    <property type="match status" value="1"/>
</dbReference>
<feature type="domain" description="L,D-TPase catalytic" evidence="9">
    <location>
        <begin position="35"/>
        <end position="145"/>
    </location>
</feature>
<dbReference type="NCBIfam" id="NF004786">
    <property type="entry name" value="PRK06132.1-3"/>
    <property type="match status" value="1"/>
</dbReference>
<keyword evidence="8" id="KW-0732">Signal</keyword>
<dbReference type="Pfam" id="PF03734">
    <property type="entry name" value="YkuD"/>
    <property type="match status" value="1"/>
</dbReference>
<evidence type="ECO:0000256" key="7">
    <source>
        <dbReference type="PROSITE-ProRule" id="PRU01373"/>
    </source>
</evidence>
<protein>
    <submittedName>
        <fullName evidence="10">Peptidoglycan hydrolase-like protein with peptidoglycan-binding domain</fullName>
    </submittedName>
</protein>
<dbReference type="NCBIfam" id="NF004785">
    <property type="entry name" value="PRK06132.1-2"/>
    <property type="match status" value="1"/>
</dbReference>
<accession>A0ABU0BPY7</accession>
<keyword evidence="11" id="KW-1185">Reference proteome</keyword>
<evidence type="ECO:0000313" key="11">
    <source>
        <dbReference type="Proteomes" id="UP001230207"/>
    </source>
</evidence>
<sequence>MVQRIAFRSSLLALALAASTALGTGNVLGATERPLQIIVSKDQQSLVVYDGDTVVATSHVSTGKKGHATPTGIFSILQKARHHRSNIYSDAPMPFMQRLTWSGIALHASGQVPPYPASHGCVRMPDDFAKTLFGMTEHGMHVLISDKQVLPTPVSHAFLFQPKAEAPPLLSDVELRPTGSQLPSSTQPVEIAMGEPADKPAESALPSGPPVRMLITWRGQRETTMDAQNILIDLGFNPGLPDGVSGSQTVEAIAAFQKSENLPPDGRVTAELLSTLYKKTNRGTPANGQILVRRDFAPVFEAPITIAEPHAALGTHFFQFHSAADADNNGSGGSWFATTLDNALPKTIKARLGLTDDSDSLAFNAAERTLDRLSLNAETRQKIEKMLADGSSLTITDNGLGQETGKGTDFVTITYAGPKG</sequence>
<comment type="similarity">
    <text evidence="2">Belongs to the YkuD family.</text>
</comment>
<feature type="active site" description="Nucleophile" evidence="7">
    <location>
        <position position="121"/>
    </location>
</feature>
<feature type="signal peptide" evidence="8">
    <location>
        <begin position="1"/>
        <end position="23"/>
    </location>
</feature>
<dbReference type="EMBL" id="JAUSVF010000001">
    <property type="protein sequence ID" value="MDQ0320310.1"/>
    <property type="molecule type" value="Genomic_DNA"/>
</dbReference>
<dbReference type="InterPro" id="IPR036365">
    <property type="entry name" value="PGBD-like_sf"/>
</dbReference>
<comment type="pathway">
    <text evidence="1 7">Cell wall biogenesis; peptidoglycan biosynthesis.</text>
</comment>
<dbReference type="PIRSF" id="PIRSF029342">
    <property type="entry name" value="UCP029342_ErfK/YbiS/YcfS/YnhG"/>
    <property type="match status" value="1"/>
</dbReference>
<gene>
    <name evidence="10" type="ORF">QO002_002448</name>
</gene>
<organism evidence="10 11">
    <name type="scientific">Pararhizobium capsulatum DSM 1112</name>
    <dbReference type="NCBI Taxonomy" id="1121113"/>
    <lineage>
        <taxon>Bacteria</taxon>
        <taxon>Pseudomonadati</taxon>
        <taxon>Pseudomonadota</taxon>
        <taxon>Alphaproteobacteria</taxon>
        <taxon>Hyphomicrobiales</taxon>
        <taxon>Rhizobiaceae</taxon>
        <taxon>Rhizobium/Agrobacterium group</taxon>
        <taxon>Pararhizobium</taxon>
    </lineage>
</organism>
<dbReference type="RefSeq" id="WP_307229955.1">
    <property type="nucleotide sequence ID" value="NZ_JAUSVF010000001.1"/>
</dbReference>
<reference evidence="10 11" key="1">
    <citation type="submission" date="2023-07" db="EMBL/GenBank/DDBJ databases">
        <title>Genomic Encyclopedia of Type Strains, Phase IV (KMG-IV): sequencing the most valuable type-strain genomes for metagenomic binning, comparative biology and taxonomic classification.</title>
        <authorList>
            <person name="Goeker M."/>
        </authorList>
    </citation>
    <scope>NUCLEOTIDE SEQUENCE [LARGE SCALE GENOMIC DNA]</scope>
    <source>
        <strain evidence="10 11">DSM 1112</strain>
    </source>
</reference>
<dbReference type="Gene3D" id="1.10.101.10">
    <property type="entry name" value="PGBD-like superfamily/PGBD"/>
    <property type="match status" value="1"/>
</dbReference>
<feature type="active site" description="Proton donor/acceptor" evidence="7">
    <location>
        <position position="107"/>
    </location>
</feature>
<dbReference type="Pfam" id="PF01471">
    <property type="entry name" value="PG_binding_1"/>
    <property type="match status" value="1"/>
</dbReference>
<dbReference type="InterPro" id="IPR050979">
    <property type="entry name" value="LD-transpeptidase"/>
</dbReference>
<proteinExistence type="inferred from homology"/>
<dbReference type="InterPro" id="IPR002477">
    <property type="entry name" value="Peptidoglycan-bd-like"/>
</dbReference>
<evidence type="ECO:0000313" key="10">
    <source>
        <dbReference type="EMBL" id="MDQ0320310.1"/>
    </source>
</evidence>
<name>A0ABU0BPY7_9HYPH</name>
<evidence type="ECO:0000256" key="2">
    <source>
        <dbReference type="ARBA" id="ARBA00005992"/>
    </source>
</evidence>
<evidence type="ECO:0000256" key="8">
    <source>
        <dbReference type="SAM" id="SignalP"/>
    </source>
</evidence>
<evidence type="ECO:0000256" key="4">
    <source>
        <dbReference type="ARBA" id="ARBA00022960"/>
    </source>
</evidence>
<dbReference type="InterPro" id="IPR005490">
    <property type="entry name" value="LD_TPept_cat_dom"/>
</dbReference>
<keyword evidence="5 7" id="KW-0573">Peptidoglycan synthesis</keyword>
<dbReference type="SUPFAM" id="SSF141523">
    <property type="entry name" value="L,D-transpeptidase catalytic domain-like"/>
    <property type="match status" value="1"/>
</dbReference>
<evidence type="ECO:0000256" key="3">
    <source>
        <dbReference type="ARBA" id="ARBA00022679"/>
    </source>
</evidence>
<dbReference type="InterPro" id="IPR036366">
    <property type="entry name" value="PGBDSf"/>
</dbReference>
<dbReference type="Gene3D" id="2.40.440.10">
    <property type="entry name" value="L,D-transpeptidase catalytic domain-like"/>
    <property type="match status" value="1"/>
</dbReference>
<comment type="caution">
    <text evidence="10">The sequence shown here is derived from an EMBL/GenBank/DDBJ whole genome shotgun (WGS) entry which is preliminary data.</text>
</comment>
<dbReference type="Proteomes" id="UP001230207">
    <property type="component" value="Unassembled WGS sequence"/>
</dbReference>
<feature type="chain" id="PRO_5046628058" evidence="8">
    <location>
        <begin position="24"/>
        <end position="420"/>
    </location>
</feature>
<evidence type="ECO:0000256" key="5">
    <source>
        <dbReference type="ARBA" id="ARBA00022984"/>
    </source>
</evidence>
<dbReference type="SUPFAM" id="SSF47090">
    <property type="entry name" value="PGBD-like"/>
    <property type="match status" value="1"/>
</dbReference>
<evidence type="ECO:0000259" key="9">
    <source>
        <dbReference type="PROSITE" id="PS52029"/>
    </source>
</evidence>
<keyword evidence="6 7" id="KW-0961">Cell wall biogenesis/degradation</keyword>
<dbReference type="InterPro" id="IPR038063">
    <property type="entry name" value="Transpep_catalytic_dom"/>
</dbReference>
<dbReference type="PROSITE" id="PS52029">
    <property type="entry name" value="LD_TPASE"/>
    <property type="match status" value="1"/>
</dbReference>
<dbReference type="CDD" id="cd16913">
    <property type="entry name" value="YkuD_like"/>
    <property type="match status" value="1"/>
</dbReference>
<keyword evidence="4 7" id="KW-0133">Cell shape</keyword>
<evidence type="ECO:0000256" key="6">
    <source>
        <dbReference type="ARBA" id="ARBA00023316"/>
    </source>
</evidence>
<dbReference type="InterPro" id="IPR016915">
    <property type="entry name" value="UCP029342"/>
</dbReference>
<evidence type="ECO:0000256" key="1">
    <source>
        <dbReference type="ARBA" id="ARBA00004752"/>
    </source>
</evidence>
<dbReference type="PANTHER" id="PTHR30582">
    <property type="entry name" value="L,D-TRANSPEPTIDASE"/>
    <property type="match status" value="1"/>
</dbReference>
<keyword evidence="3" id="KW-0808">Transferase</keyword>